<dbReference type="Gene3D" id="3.80.10.10">
    <property type="entry name" value="Ribonuclease Inhibitor"/>
    <property type="match status" value="3"/>
</dbReference>
<comment type="caution">
    <text evidence="3">The sequence shown here is derived from an EMBL/GenBank/DDBJ whole genome shotgun (WGS) entry which is preliminary data.</text>
</comment>
<feature type="compositionally biased region" description="Basic residues" evidence="1">
    <location>
        <begin position="113"/>
        <end position="129"/>
    </location>
</feature>
<evidence type="ECO:0000259" key="2">
    <source>
        <dbReference type="PROSITE" id="PS50222"/>
    </source>
</evidence>
<dbReference type="CDD" id="cd00051">
    <property type="entry name" value="EFh"/>
    <property type="match status" value="1"/>
</dbReference>
<dbReference type="Proteomes" id="UP001283361">
    <property type="component" value="Unassembled WGS sequence"/>
</dbReference>
<dbReference type="PANTHER" id="PTHR24114:SF50">
    <property type="entry name" value="RNI-LIKE PROTEIN"/>
    <property type="match status" value="1"/>
</dbReference>
<feature type="compositionally biased region" description="Basic and acidic residues" evidence="1">
    <location>
        <begin position="132"/>
        <end position="154"/>
    </location>
</feature>
<dbReference type="Pfam" id="PF13516">
    <property type="entry name" value="LRR_6"/>
    <property type="match status" value="3"/>
</dbReference>
<dbReference type="InterPro" id="IPR032675">
    <property type="entry name" value="LRR_dom_sf"/>
</dbReference>
<dbReference type="InterPro" id="IPR011992">
    <property type="entry name" value="EF-hand-dom_pair"/>
</dbReference>
<feature type="region of interest" description="Disordered" evidence="1">
    <location>
        <begin position="882"/>
        <end position="911"/>
    </location>
</feature>
<gene>
    <name evidence="3" type="ORF">RRG08_006461</name>
</gene>
<feature type="compositionally biased region" description="Polar residues" evidence="1">
    <location>
        <begin position="882"/>
        <end position="893"/>
    </location>
</feature>
<proteinExistence type="predicted"/>
<dbReference type="InterPro" id="IPR002048">
    <property type="entry name" value="EF_hand_dom"/>
</dbReference>
<reference evidence="3" key="1">
    <citation type="journal article" date="2023" name="G3 (Bethesda)">
        <title>A reference genome for the long-term kleptoplast-retaining sea slug Elysia crispata morphotype clarki.</title>
        <authorList>
            <person name="Eastman K.E."/>
            <person name="Pendleton A.L."/>
            <person name="Shaikh M.A."/>
            <person name="Suttiyut T."/>
            <person name="Ogas R."/>
            <person name="Tomko P."/>
            <person name="Gavelis G."/>
            <person name="Widhalm J.R."/>
            <person name="Wisecaver J.H."/>
        </authorList>
    </citation>
    <scope>NUCLEOTIDE SEQUENCE</scope>
    <source>
        <strain evidence="3">ECLA1</strain>
    </source>
</reference>
<keyword evidence="4" id="KW-1185">Reference proteome</keyword>
<dbReference type="EMBL" id="JAWDGP010006562">
    <property type="protein sequence ID" value="KAK3738893.1"/>
    <property type="molecule type" value="Genomic_DNA"/>
</dbReference>
<evidence type="ECO:0000313" key="4">
    <source>
        <dbReference type="Proteomes" id="UP001283361"/>
    </source>
</evidence>
<feature type="region of interest" description="Disordered" evidence="1">
    <location>
        <begin position="261"/>
        <end position="289"/>
    </location>
</feature>
<evidence type="ECO:0000313" key="3">
    <source>
        <dbReference type="EMBL" id="KAK3738893.1"/>
    </source>
</evidence>
<dbReference type="GO" id="GO:0005509">
    <property type="term" value="F:calcium ion binding"/>
    <property type="evidence" value="ECO:0007669"/>
    <property type="project" value="InterPro"/>
</dbReference>
<dbReference type="InterPro" id="IPR052394">
    <property type="entry name" value="LRR-containing"/>
</dbReference>
<sequence>MENDQIEIPDWKVPPAAVLTRRSSENSAQRIVEKRNSIKAHESHEYLELPYVLKLDPNIDPQGRSDEFLSSSIYAHLSSENNSLKIAGNGGMDESYHLLPFDAERNVSNGNKRSLKKRQDKKKNGHKSVRNSFKEDKLIENTPRGCEEKSDNLRKRSLPPNRELSFQLRPRSKSFHLHQYYKQDQLTNDEQQHHSQQIQKQRQEGIQIPAFSRPDSRINKSILDTTHPFQDTAGPVLDLVTKNLKSGDEMRGCVDSATENLIERLRPSNREGLIPSSPEGSDSKEVRGASYRANDSGCISCKDLEEGSSSEYDTDCEPDDYSALNGPESIAKKMKEDVDIGHLTYESACAKFRVKPRRRVLTQLWERTLSLPHGGLLTGELRALGAALKVNNRIENVDLSGNFLTPEALAVISDAIMENVNVVKLNLSLSTFNPEAADAFSDMLHYNHWLISLDLSNCSIGDNEIENLARGIQNNCRVEFLSLRRNRIGVIGALCLGRALGENESLKCVDLSWNHIRGGGAVAVCHSLIKNTVMEDLDLSWNGFAYEGSLALGSALKQNSTLKRLNLTNNRINWDCAPHLSPALAMNSCLECLEIGQNPISMEGCEEILSGVAKPRCNLKFLSFSGIPINTKIVMIAAEIAKSRPFTLDHGGILNTRDVIGIQRARREDPLSLLIRYLSAMGIRVMDLFRMMDKDNSLHVSRQKFIQGLKRVRVPLDEEDIMLVAKRLQSNKHGFISYQELAANVRNRIREDRLEDRRQEIMLKKKKEERRRILQSDRPLNAPSYLPTLYSMYGAYEHTTTITPGASRTMSRASDRLFSPSVIGSFSRRGSTFSLLPRIASGEVRFRKIGGAGAKKSASASESPVTNLVGQNLPLSLQIHATSNSPALSQRSSAKGEIRGTRRDSISSTGKDFLGTASAQIQGTSSRLPDIGKTRWRETAEDLIALRARKLI</sequence>
<feature type="domain" description="EF-hand" evidence="2">
    <location>
        <begin position="680"/>
        <end position="715"/>
    </location>
</feature>
<dbReference type="SMART" id="SM00368">
    <property type="entry name" value="LRR_RI"/>
    <property type="match status" value="8"/>
</dbReference>
<dbReference type="Gene3D" id="1.10.238.10">
    <property type="entry name" value="EF-hand"/>
    <property type="match status" value="1"/>
</dbReference>
<dbReference type="SUPFAM" id="SSF47473">
    <property type="entry name" value="EF-hand"/>
    <property type="match status" value="1"/>
</dbReference>
<name>A0AAE1CW18_9GAST</name>
<evidence type="ECO:0000256" key="1">
    <source>
        <dbReference type="SAM" id="MobiDB-lite"/>
    </source>
</evidence>
<dbReference type="PROSITE" id="PS50222">
    <property type="entry name" value="EF_HAND_2"/>
    <property type="match status" value="1"/>
</dbReference>
<accession>A0AAE1CW18</accession>
<protein>
    <recommendedName>
        <fullName evidence="2">EF-hand domain-containing protein</fullName>
    </recommendedName>
</protein>
<dbReference type="PANTHER" id="PTHR24114">
    <property type="entry name" value="LEUCINE RICH REPEAT FAMILY PROTEIN"/>
    <property type="match status" value="1"/>
</dbReference>
<organism evidence="3 4">
    <name type="scientific">Elysia crispata</name>
    <name type="common">lettuce slug</name>
    <dbReference type="NCBI Taxonomy" id="231223"/>
    <lineage>
        <taxon>Eukaryota</taxon>
        <taxon>Metazoa</taxon>
        <taxon>Spiralia</taxon>
        <taxon>Lophotrochozoa</taxon>
        <taxon>Mollusca</taxon>
        <taxon>Gastropoda</taxon>
        <taxon>Heterobranchia</taxon>
        <taxon>Euthyneura</taxon>
        <taxon>Panpulmonata</taxon>
        <taxon>Sacoglossa</taxon>
        <taxon>Placobranchoidea</taxon>
        <taxon>Plakobranchidae</taxon>
        <taxon>Elysia</taxon>
    </lineage>
</organism>
<feature type="compositionally biased region" description="Basic and acidic residues" evidence="1">
    <location>
        <begin position="894"/>
        <end position="905"/>
    </location>
</feature>
<dbReference type="AlphaFoldDB" id="A0AAE1CW18"/>
<dbReference type="SUPFAM" id="SSF52047">
    <property type="entry name" value="RNI-like"/>
    <property type="match status" value="1"/>
</dbReference>
<feature type="region of interest" description="Disordered" evidence="1">
    <location>
        <begin position="103"/>
        <end position="170"/>
    </location>
</feature>
<dbReference type="InterPro" id="IPR001611">
    <property type="entry name" value="Leu-rich_rpt"/>
</dbReference>